<name>A0A4U5MJK6_STECR</name>
<gene>
    <name evidence="2" type="ORF">L596_021699</name>
</gene>
<reference evidence="2 3" key="1">
    <citation type="journal article" date="2015" name="Genome Biol.">
        <title>Comparative genomics of Steinernema reveals deeply conserved gene regulatory networks.</title>
        <authorList>
            <person name="Dillman A.R."/>
            <person name="Macchietto M."/>
            <person name="Porter C.F."/>
            <person name="Rogers A."/>
            <person name="Williams B."/>
            <person name="Antoshechkin I."/>
            <person name="Lee M.M."/>
            <person name="Goodwin Z."/>
            <person name="Lu X."/>
            <person name="Lewis E.E."/>
            <person name="Goodrich-Blair H."/>
            <person name="Stock S.P."/>
            <person name="Adams B.J."/>
            <person name="Sternberg P.W."/>
            <person name="Mortazavi A."/>
        </authorList>
    </citation>
    <scope>NUCLEOTIDE SEQUENCE [LARGE SCALE GENOMIC DNA]</scope>
    <source>
        <strain evidence="2 3">ALL</strain>
    </source>
</reference>
<feature type="region of interest" description="Disordered" evidence="1">
    <location>
        <begin position="1"/>
        <end position="27"/>
    </location>
</feature>
<dbReference type="EMBL" id="AZBU02000007">
    <property type="protein sequence ID" value="TKR69558.1"/>
    <property type="molecule type" value="Genomic_DNA"/>
</dbReference>
<organism evidence="2 3">
    <name type="scientific">Steinernema carpocapsae</name>
    <name type="common">Entomopathogenic nematode</name>
    <dbReference type="NCBI Taxonomy" id="34508"/>
    <lineage>
        <taxon>Eukaryota</taxon>
        <taxon>Metazoa</taxon>
        <taxon>Ecdysozoa</taxon>
        <taxon>Nematoda</taxon>
        <taxon>Chromadorea</taxon>
        <taxon>Rhabditida</taxon>
        <taxon>Tylenchina</taxon>
        <taxon>Panagrolaimomorpha</taxon>
        <taxon>Strongyloidoidea</taxon>
        <taxon>Steinernematidae</taxon>
        <taxon>Steinernema</taxon>
    </lineage>
</organism>
<keyword evidence="3" id="KW-1185">Reference proteome</keyword>
<sequence>MMARHRDKRRQGRWCPSRRNDLENGLAPSTPKPIVFVCDRGKPGVDLQPSILQSASAIPQFAILKCAIPTRYAE</sequence>
<evidence type="ECO:0000313" key="3">
    <source>
        <dbReference type="Proteomes" id="UP000298663"/>
    </source>
</evidence>
<reference evidence="2 3" key="2">
    <citation type="journal article" date="2019" name="G3 (Bethesda)">
        <title>Hybrid Assembly of the Genome of the Entomopathogenic Nematode Steinernema carpocapsae Identifies the X-Chromosome.</title>
        <authorList>
            <person name="Serra L."/>
            <person name="Macchietto M."/>
            <person name="Macias-Munoz A."/>
            <person name="McGill C.J."/>
            <person name="Rodriguez I.M."/>
            <person name="Rodriguez B."/>
            <person name="Murad R."/>
            <person name="Mortazavi A."/>
        </authorList>
    </citation>
    <scope>NUCLEOTIDE SEQUENCE [LARGE SCALE GENOMIC DNA]</scope>
    <source>
        <strain evidence="2 3">ALL</strain>
    </source>
</reference>
<dbReference type="AlphaFoldDB" id="A0A4U5MJK6"/>
<protein>
    <submittedName>
        <fullName evidence="2">Uncharacterized protein</fullName>
    </submittedName>
</protein>
<evidence type="ECO:0000256" key="1">
    <source>
        <dbReference type="SAM" id="MobiDB-lite"/>
    </source>
</evidence>
<feature type="compositionally biased region" description="Basic residues" evidence="1">
    <location>
        <begin position="1"/>
        <end position="12"/>
    </location>
</feature>
<proteinExistence type="predicted"/>
<comment type="caution">
    <text evidence="2">The sequence shown here is derived from an EMBL/GenBank/DDBJ whole genome shotgun (WGS) entry which is preliminary data.</text>
</comment>
<evidence type="ECO:0000313" key="2">
    <source>
        <dbReference type="EMBL" id="TKR69558.1"/>
    </source>
</evidence>
<dbReference type="Proteomes" id="UP000298663">
    <property type="component" value="Unassembled WGS sequence"/>
</dbReference>
<accession>A0A4U5MJK6</accession>